<evidence type="ECO:0000256" key="9">
    <source>
        <dbReference type="ARBA" id="ARBA00023136"/>
    </source>
</evidence>
<proteinExistence type="inferred from homology"/>
<evidence type="ECO:0000259" key="11">
    <source>
        <dbReference type="Pfam" id="PF00487"/>
    </source>
</evidence>
<evidence type="ECO:0000259" key="12">
    <source>
        <dbReference type="Pfam" id="PF01610"/>
    </source>
</evidence>
<dbReference type="GO" id="GO:0006631">
    <property type="term" value="P:fatty acid metabolic process"/>
    <property type="evidence" value="ECO:0007669"/>
    <property type="project" value="UniProtKB-KW"/>
</dbReference>
<evidence type="ECO:0000256" key="8">
    <source>
        <dbReference type="ARBA" id="ARBA00023098"/>
    </source>
</evidence>
<dbReference type="PANTHER" id="PTHR11351">
    <property type="entry name" value="ACYL-COA DESATURASE"/>
    <property type="match status" value="1"/>
</dbReference>
<dbReference type="PANTHER" id="PTHR11351:SF33">
    <property type="entry name" value="DELTA-9 FATTY ACID DESATURASE, DESA"/>
    <property type="match status" value="1"/>
</dbReference>
<comment type="caution">
    <text evidence="13">The sequence shown here is derived from an EMBL/GenBank/DDBJ whole genome shotgun (WGS) entry which is preliminary data.</text>
</comment>
<dbReference type="Pfam" id="PF01610">
    <property type="entry name" value="DDE_Tnp_ISL3"/>
    <property type="match status" value="1"/>
</dbReference>
<evidence type="ECO:0000256" key="10">
    <source>
        <dbReference type="SAM" id="Phobius"/>
    </source>
</evidence>
<keyword evidence="5 10" id="KW-1133">Transmembrane helix</keyword>
<keyword evidence="3 10" id="KW-0812">Transmembrane</keyword>
<evidence type="ECO:0000256" key="3">
    <source>
        <dbReference type="ARBA" id="ARBA00022692"/>
    </source>
</evidence>
<comment type="similarity">
    <text evidence="2">Belongs to the fatty acid desaturase type 2 family.</text>
</comment>
<sequence>MEALNSLFAAFATWAGEGLLGVSGLTMVAVTLVVTHLTIISVTLFLHRSQAHRALDLHAIPSHFFRFWLWLTTGMVTKEWVSIHRKHHAKCETSEDPHSPVAHGLSTVLQRGSELYRAEAKNQETLSKYGHGTPNDWIERNLYTRHSVWGVSLLLIVFLALFGAWGATMWAVTMMWIPVTAAGIINGLGHAKGYRNFEAPDASTNLMPWGLVIGGEELHNNHHTFPTSAKFSVKRFEFDLGWFYIRVLQTLKLAQPRKVPPQMLEGDIKPADQQTLETLIANRYEVMARFGREMRAACRRELKRLKAEGAKQSAQWRQIKLAKRWLPRDADRIPGEHVAQIQAARMASPALDKLVQMREELRSLWTRTNVSAEQLVKELQAWCQRAEESGVAELRALSMRLRASRMPAFAM</sequence>
<feature type="transmembrane region" description="Helical" evidence="10">
    <location>
        <begin position="25"/>
        <end position="46"/>
    </location>
</feature>
<evidence type="ECO:0000313" key="14">
    <source>
        <dbReference type="Proteomes" id="UP000288587"/>
    </source>
</evidence>
<dbReference type="InterPro" id="IPR002560">
    <property type="entry name" value="Transposase_DDE"/>
</dbReference>
<feature type="transmembrane region" description="Helical" evidence="10">
    <location>
        <begin position="147"/>
        <end position="165"/>
    </location>
</feature>
<name>A0A437LRS0_9BURK</name>
<dbReference type="GO" id="GO:0016020">
    <property type="term" value="C:membrane"/>
    <property type="evidence" value="ECO:0007669"/>
    <property type="project" value="UniProtKB-SubCell"/>
</dbReference>
<evidence type="ECO:0000256" key="6">
    <source>
        <dbReference type="ARBA" id="ARBA00023002"/>
    </source>
</evidence>
<keyword evidence="9 10" id="KW-0472">Membrane</keyword>
<feature type="domain" description="Fatty acid desaturase" evidence="11">
    <location>
        <begin position="27"/>
        <end position="227"/>
    </location>
</feature>
<gene>
    <name evidence="13" type="ORF">EOD73_02530</name>
</gene>
<protein>
    <submittedName>
        <fullName evidence="13">Acyl-CoA desaturase</fullName>
    </submittedName>
</protein>
<dbReference type="OrthoDB" id="9768289at2"/>
<dbReference type="InterPro" id="IPR015876">
    <property type="entry name" value="Acyl-CoA_DS"/>
</dbReference>
<reference evidence="13 14" key="1">
    <citation type="submission" date="2019-01" db="EMBL/GenBank/DDBJ databases">
        <authorList>
            <person name="Chen W.-M."/>
        </authorList>
    </citation>
    <scope>NUCLEOTIDE SEQUENCE [LARGE SCALE GENOMIC DNA]</scope>
    <source>
        <strain evidence="13 14">CCP-18</strain>
    </source>
</reference>
<evidence type="ECO:0000256" key="4">
    <source>
        <dbReference type="ARBA" id="ARBA00022832"/>
    </source>
</evidence>
<keyword evidence="14" id="KW-1185">Reference proteome</keyword>
<evidence type="ECO:0000256" key="1">
    <source>
        <dbReference type="ARBA" id="ARBA00004141"/>
    </source>
</evidence>
<dbReference type="CDD" id="cd03505">
    <property type="entry name" value="Delta9-FADS-like"/>
    <property type="match status" value="1"/>
</dbReference>
<keyword evidence="6" id="KW-0560">Oxidoreductase</keyword>
<organism evidence="13 14">
    <name type="scientific">Inhella crocodyli</name>
    <dbReference type="NCBI Taxonomy" id="2499851"/>
    <lineage>
        <taxon>Bacteria</taxon>
        <taxon>Pseudomonadati</taxon>
        <taxon>Pseudomonadota</taxon>
        <taxon>Betaproteobacteria</taxon>
        <taxon>Burkholderiales</taxon>
        <taxon>Sphaerotilaceae</taxon>
        <taxon>Inhella</taxon>
    </lineage>
</organism>
<dbReference type="AlphaFoldDB" id="A0A437LRS0"/>
<dbReference type="RefSeq" id="WP_127680563.1">
    <property type="nucleotide sequence ID" value="NZ_SACM01000001.1"/>
</dbReference>
<accession>A0A437LRS0</accession>
<dbReference type="Proteomes" id="UP000288587">
    <property type="component" value="Unassembled WGS sequence"/>
</dbReference>
<dbReference type="EMBL" id="SACM01000001">
    <property type="protein sequence ID" value="RVT87913.1"/>
    <property type="molecule type" value="Genomic_DNA"/>
</dbReference>
<dbReference type="Pfam" id="PF00487">
    <property type="entry name" value="FA_desaturase"/>
    <property type="match status" value="1"/>
</dbReference>
<keyword evidence="4" id="KW-0276">Fatty acid metabolism</keyword>
<comment type="subcellular location">
    <subcellularLocation>
        <location evidence="1">Membrane</location>
        <topology evidence="1">Multi-pass membrane protein</topology>
    </subcellularLocation>
</comment>
<keyword evidence="7" id="KW-0408">Iron</keyword>
<evidence type="ECO:0000256" key="2">
    <source>
        <dbReference type="ARBA" id="ARBA00008749"/>
    </source>
</evidence>
<evidence type="ECO:0000313" key="13">
    <source>
        <dbReference type="EMBL" id="RVT87913.1"/>
    </source>
</evidence>
<keyword evidence="8" id="KW-0443">Lipid metabolism</keyword>
<evidence type="ECO:0000256" key="7">
    <source>
        <dbReference type="ARBA" id="ARBA00023004"/>
    </source>
</evidence>
<evidence type="ECO:0000256" key="5">
    <source>
        <dbReference type="ARBA" id="ARBA00022989"/>
    </source>
</evidence>
<dbReference type="InterPro" id="IPR005804">
    <property type="entry name" value="FA_desaturase_dom"/>
</dbReference>
<dbReference type="GO" id="GO:0016717">
    <property type="term" value="F:oxidoreductase activity, acting on paired donors, with oxidation of a pair of donors resulting in the reduction of molecular oxygen to two molecules of water"/>
    <property type="evidence" value="ECO:0007669"/>
    <property type="project" value="InterPro"/>
</dbReference>
<feature type="domain" description="Transposase IS204/IS1001/IS1096/IS1165 DDE" evidence="12">
    <location>
        <begin position="279"/>
        <end position="403"/>
    </location>
</feature>